<feature type="compositionally biased region" description="Polar residues" evidence="7">
    <location>
        <begin position="129"/>
        <end position="139"/>
    </location>
</feature>
<dbReference type="Pfam" id="PF00046">
    <property type="entry name" value="Homeodomain"/>
    <property type="match status" value="1"/>
</dbReference>
<gene>
    <name evidence="9" type="ORF">XDN619_LOCUS9064</name>
</gene>
<dbReference type="PROSITE" id="PS00027">
    <property type="entry name" value="HOMEOBOX_1"/>
    <property type="match status" value="1"/>
</dbReference>
<feature type="domain" description="Homeobox" evidence="8">
    <location>
        <begin position="161"/>
        <end position="221"/>
    </location>
</feature>
<protein>
    <recommendedName>
        <fullName evidence="8">Homeobox domain-containing protein</fullName>
    </recommendedName>
</protein>
<feature type="region of interest" description="Disordered" evidence="7">
    <location>
        <begin position="21"/>
        <end position="173"/>
    </location>
</feature>
<evidence type="ECO:0000256" key="5">
    <source>
        <dbReference type="PROSITE-ProRule" id="PRU00108"/>
    </source>
</evidence>
<dbReference type="EMBL" id="CAJNRG010003094">
    <property type="protein sequence ID" value="CAF2053280.1"/>
    <property type="molecule type" value="Genomic_DNA"/>
</dbReference>
<dbReference type="Gene3D" id="1.10.10.60">
    <property type="entry name" value="Homeodomain-like"/>
    <property type="match status" value="1"/>
</dbReference>
<reference evidence="9" key="1">
    <citation type="submission" date="2021-02" db="EMBL/GenBank/DDBJ databases">
        <authorList>
            <person name="Nowell W R."/>
        </authorList>
    </citation>
    <scope>NUCLEOTIDE SEQUENCE</scope>
</reference>
<dbReference type="GO" id="GO:0000981">
    <property type="term" value="F:DNA-binding transcription factor activity, RNA polymerase II-specific"/>
    <property type="evidence" value="ECO:0007669"/>
    <property type="project" value="InterPro"/>
</dbReference>
<dbReference type="PANTHER" id="PTHR24208:SF166">
    <property type="entry name" value="LIM HOMEOBOX TRANSCRIPTION FACTOR 1 ALPHA, ISOFORM B"/>
    <property type="match status" value="1"/>
</dbReference>
<organism evidence="9 10">
    <name type="scientific">Rotaria magnacalcarata</name>
    <dbReference type="NCBI Taxonomy" id="392030"/>
    <lineage>
        <taxon>Eukaryota</taxon>
        <taxon>Metazoa</taxon>
        <taxon>Spiralia</taxon>
        <taxon>Gnathifera</taxon>
        <taxon>Rotifera</taxon>
        <taxon>Eurotatoria</taxon>
        <taxon>Bdelloidea</taxon>
        <taxon>Philodinida</taxon>
        <taxon>Philodinidae</taxon>
        <taxon>Rotaria</taxon>
    </lineage>
</organism>
<evidence type="ECO:0000313" key="10">
    <source>
        <dbReference type="Proteomes" id="UP000663887"/>
    </source>
</evidence>
<dbReference type="CDD" id="cd00086">
    <property type="entry name" value="homeodomain"/>
    <property type="match status" value="1"/>
</dbReference>
<dbReference type="GO" id="GO:0005634">
    <property type="term" value="C:nucleus"/>
    <property type="evidence" value="ECO:0007669"/>
    <property type="project" value="UniProtKB-SubCell"/>
</dbReference>
<evidence type="ECO:0000256" key="6">
    <source>
        <dbReference type="RuleBase" id="RU000682"/>
    </source>
</evidence>
<proteinExistence type="predicted"/>
<feature type="compositionally biased region" description="Polar residues" evidence="7">
    <location>
        <begin position="69"/>
        <end position="107"/>
    </location>
</feature>
<dbReference type="InterPro" id="IPR001356">
    <property type="entry name" value="HD"/>
</dbReference>
<comment type="subcellular location">
    <subcellularLocation>
        <location evidence="1 5 6">Nucleus</location>
    </subcellularLocation>
</comment>
<dbReference type="InterPro" id="IPR009057">
    <property type="entry name" value="Homeodomain-like_sf"/>
</dbReference>
<keyword evidence="4 5" id="KW-0539">Nucleus</keyword>
<dbReference type="InterPro" id="IPR017970">
    <property type="entry name" value="Homeobox_CS"/>
</dbReference>
<dbReference type="SMART" id="SM00389">
    <property type="entry name" value="HOX"/>
    <property type="match status" value="1"/>
</dbReference>
<evidence type="ECO:0000256" key="2">
    <source>
        <dbReference type="ARBA" id="ARBA00023125"/>
    </source>
</evidence>
<feature type="DNA-binding region" description="Homeobox" evidence="5">
    <location>
        <begin position="163"/>
        <end position="222"/>
    </location>
</feature>
<dbReference type="GO" id="GO:0030182">
    <property type="term" value="P:neuron differentiation"/>
    <property type="evidence" value="ECO:0007669"/>
    <property type="project" value="TreeGrafter"/>
</dbReference>
<dbReference type="PROSITE" id="PS50071">
    <property type="entry name" value="HOMEOBOX_2"/>
    <property type="match status" value="1"/>
</dbReference>
<dbReference type="InterPro" id="IPR050453">
    <property type="entry name" value="LIM_Homeobox_TF"/>
</dbReference>
<feature type="compositionally biased region" description="Basic and acidic residues" evidence="7">
    <location>
        <begin position="221"/>
        <end position="230"/>
    </location>
</feature>
<dbReference type="GO" id="GO:0000977">
    <property type="term" value="F:RNA polymerase II transcription regulatory region sequence-specific DNA binding"/>
    <property type="evidence" value="ECO:0007669"/>
    <property type="project" value="TreeGrafter"/>
</dbReference>
<feature type="region of interest" description="Disordered" evidence="7">
    <location>
        <begin position="213"/>
        <end position="265"/>
    </location>
</feature>
<dbReference type="SUPFAM" id="SSF46689">
    <property type="entry name" value="Homeodomain-like"/>
    <property type="match status" value="1"/>
</dbReference>
<evidence type="ECO:0000256" key="4">
    <source>
        <dbReference type="ARBA" id="ARBA00023242"/>
    </source>
</evidence>
<dbReference type="Proteomes" id="UP000663887">
    <property type="component" value="Unassembled WGS sequence"/>
</dbReference>
<evidence type="ECO:0000256" key="3">
    <source>
        <dbReference type="ARBA" id="ARBA00023155"/>
    </source>
</evidence>
<name>A0A816PWY3_9BILA</name>
<evidence type="ECO:0000256" key="7">
    <source>
        <dbReference type="SAM" id="MobiDB-lite"/>
    </source>
</evidence>
<keyword evidence="3 5" id="KW-0371">Homeobox</keyword>
<accession>A0A816PWY3</accession>
<comment type="caution">
    <text evidence="9">The sequence shown here is derived from an EMBL/GenBank/DDBJ whole genome shotgun (WGS) entry which is preliminary data.</text>
</comment>
<keyword evidence="2 5" id="KW-0238">DNA-binding</keyword>
<dbReference type="PANTHER" id="PTHR24208">
    <property type="entry name" value="LIM/HOMEOBOX PROTEIN LHX"/>
    <property type="match status" value="1"/>
</dbReference>
<evidence type="ECO:0000256" key="1">
    <source>
        <dbReference type="ARBA" id="ARBA00004123"/>
    </source>
</evidence>
<sequence length="265" mass="28523">MGWDCPIPRGALESNIKIIRCPTSSNEDKSSSSVAASEGRPVKSRKKSTANGEKKKPATPRANKKKSVEQSALTDNTPSAENDSMTGMSATDLTSQVATTPESNSASNKRRMSSAESEDFDDDQQQSQTTNGKSGNESDGSMDDGDRSLNTALSLSSSTAQEKKGARTTIKPQQLDVLCKAYDTCSKPNKPQREQLVAETGLSLRVIQVWFQNKRSKERKGKTPKEKDMPLDDDEPGEDSQPSSPPPPTTTAVISEPTAIVTAEI</sequence>
<feature type="compositionally biased region" description="Low complexity" evidence="7">
    <location>
        <begin position="148"/>
        <end position="160"/>
    </location>
</feature>
<evidence type="ECO:0000313" key="9">
    <source>
        <dbReference type="EMBL" id="CAF2053280.1"/>
    </source>
</evidence>
<dbReference type="AlphaFoldDB" id="A0A816PWY3"/>
<evidence type="ECO:0000259" key="8">
    <source>
        <dbReference type="PROSITE" id="PS50071"/>
    </source>
</evidence>